<feature type="region of interest" description="Disordered" evidence="2">
    <location>
        <begin position="34"/>
        <end position="62"/>
    </location>
</feature>
<feature type="domain" description="CsbD-like" evidence="3">
    <location>
        <begin position="20"/>
        <end position="70"/>
    </location>
</feature>
<reference evidence="4 5" key="1">
    <citation type="submission" date="2018-06" db="EMBL/GenBank/DDBJ databases">
        <authorList>
            <consortium name="Pathogen Informatics"/>
            <person name="Doyle S."/>
        </authorList>
    </citation>
    <scope>NUCLEOTIDE SEQUENCE [LARGE SCALE GENOMIC DNA]</scope>
    <source>
        <strain evidence="4 5">NCTC7908</strain>
    </source>
</reference>
<dbReference type="Gene3D" id="1.10.1470.10">
    <property type="entry name" value="YjbJ"/>
    <property type="match status" value="1"/>
</dbReference>
<proteinExistence type="inferred from homology"/>
<name>A0ABD7MQY5_CORUL</name>
<dbReference type="Proteomes" id="UP000248741">
    <property type="component" value="Chromosome 1"/>
</dbReference>
<sequence>MPTVGVTLKSTRKVVWMGDVENKLDQLGGKAKEAFGEATDNDSLADEGRADQTKADVKDAVSNAGEKVKDAANKVLGSFQKEEDK</sequence>
<evidence type="ECO:0000313" key="5">
    <source>
        <dbReference type="Proteomes" id="UP000248741"/>
    </source>
</evidence>
<evidence type="ECO:0000256" key="1">
    <source>
        <dbReference type="ARBA" id="ARBA00009129"/>
    </source>
</evidence>
<evidence type="ECO:0000259" key="3">
    <source>
        <dbReference type="Pfam" id="PF05532"/>
    </source>
</evidence>
<dbReference type="InterPro" id="IPR008462">
    <property type="entry name" value="CsbD"/>
</dbReference>
<gene>
    <name evidence="4" type="ORF">NCTC7908_00317</name>
</gene>
<dbReference type="EMBL" id="LS483400">
    <property type="protein sequence ID" value="SQG50083.1"/>
    <property type="molecule type" value="Genomic_DNA"/>
</dbReference>
<dbReference type="SUPFAM" id="SSF69047">
    <property type="entry name" value="Hypothetical protein YjbJ"/>
    <property type="match status" value="1"/>
</dbReference>
<dbReference type="InterPro" id="IPR036629">
    <property type="entry name" value="YjbJ_sf"/>
</dbReference>
<organism evidence="4 5">
    <name type="scientific">Corynebacterium ulcerans</name>
    <dbReference type="NCBI Taxonomy" id="65058"/>
    <lineage>
        <taxon>Bacteria</taxon>
        <taxon>Bacillati</taxon>
        <taxon>Actinomycetota</taxon>
        <taxon>Actinomycetes</taxon>
        <taxon>Mycobacteriales</taxon>
        <taxon>Corynebacteriaceae</taxon>
        <taxon>Corynebacterium</taxon>
    </lineage>
</organism>
<feature type="compositionally biased region" description="Basic and acidic residues" evidence="2">
    <location>
        <begin position="46"/>
        <end position="59"/>
    </location>
</feature>
<protein>
    <submittedName>
        <fullName evidence="4">CsbD family protein probably involved in stress response</fullName>
    </submittedName>
</protein>
<dbReference type="Pfam" id="PF05532">
    <property type="entry name" value="CsbD"/>
    <property type="match status" value="1"/>
</dbReference>
<evidence type="ECO:0000256" key="2">
    <source>
        <dbReference type="SAM" id="MobiDB-lite"/>
    </source>
</evidence>
<evidence type="ECO:0000313" key="4">
    <source>
        <dbReference type="EMBL" id="SQG50083.1"/>
    </source>
</evidence>
<dbReference type="AlphaFoldDB" id="A0ABD7MQY5"/>
<accession>A0ABD7MQY5</accession>
<comment type="similarity">
    <text evidence="1">Belongs to the UPF0337 (CsbD) family.</text>
</comment>